<comment type="caution">
    <text evidence="1">The sequence shown here is derived from an EMBL/GenBank/DDBJ whole genome shotgun (WGS) entry which is preliminary data.</text>
</comment>
<name>A0ABR0KBG2_9EURO</name>
<dbReference type="Proteomes" id="UP001345013">
    <property type="component" value="Unassembled WGS sequence"/>
</dbReference>
<accession>A0ABR0KBG2</accession>
<proteinExistence type="predicted"/>
<reference evidence="1 2" key="1">
    <citation type="submission" date="2023-08" db="EMBL/GenBank/DDBJ databases">
        <title>Black Yeasts Isolated from many extreme environments.</title>
        <authorList>
            <person name="Coleine C."/>
            <person name="Stajich J.E."/>
            <person name="Selbmann L."/>
        </authorList>
    </citation>
    <scope>NUCLEOTIDE SEQUENCE [LARGE SCALE GENOMIC DNA]</scope>
    <source>
        <strain evidence="1 2">CCFEE 5885</strain>
    </source>
</reference>
<evidence type="ECO:0000313" key="1">
    <source>
        <dbReference type="EMBL" id="KAK5092513.1"/>
    </source>
</evidence>
<sequence length="306" mass="35395">MGTHLLDLPVEIRLHIYSYLHHPKMHLDFCKELAESRLPNSRTSVRASPLLSYLHKRKATSKWARDHGLHLLATNSMTLQQEFTGLLARSRTSLVIHCTACLSRLLQHLVRDLGVKTPVFKAIWKKVEMSHSFGAWSTEAETMKVIADIQDVIRTFYGRLDLLTAHEVPMETMRHWSVERVKVIGRLPARNPHQSPETEEHSLMINGDEDDQADEQDDPAMLHGYQTRTGVKELERRSKRWDVNMSDPHSRQRHDLIRAMSHTHLPSDDDQWRVSRSLRGDYKEAGKSAKRLVVREEVWVGMRTGL</sequence>
<protein>
    <submittedName>
        <fullName evidence="1">Uncharacterized protein</fullName>
    </submittedName>
</protein>
<gene>
    <name evidence="1" type="ORF">LTR24_005091</name>
</gene>
<evidence type="ECO:0000313" key="2">
    <source>
        <dbReference type="Proteomes" id="UP001345013"/>
    </source>
</evidence>
<keyword evidence="2" id="KW-1185">Reference proteome</keyword>
<organism evidence="1 2">
    <name type="scientific">Lithohypha guttulata</name>
    <dbReference type="NCBI Taxonomy" id="1690604"/>
    <lineage>
        <taxon>Eukaryota</taxon>
        <taxon>Fungi</taxon>
        <taxon>Dikarya</taxon>
        <taxon>Ascomycota</taxon>
        <taxon>Pezizomycotina</taxon>
        <taxon>Eurotiomycetes</taxon>
        <taxon>Chaetothyriomycetidae</taxon>
        <taxon>Chaetothyriales</taxon>
        <taxon>Trichomeriaceae</taxon>
        <taxon>Lithohypha</taxon>
    </lineage>
</organism>
<dbReference type="EMBL" id="JAVRRG010000056">
    <property type="protein sequence ID" value="KAK5092513.1"/>
    <property type="molecule type" value="Genomic_DNA"/>
</dbReference>